<dbReference type="InterPro" id="IPR013249">
    <property type="entry name" value="RNA_pol_sigma70_r4_t2"/>
</dbReference>
<dbReference type="STRING" id="1619050.UX20_C0033G0003"/>
<sequence>METADTLNKALNSTLGVFLISDPGGTALYANQATERRTGFAIGEIIGKTPGKLWGGQMPRAFYNKLWTAIGDKQVPFVATVTNVRKDKARYPELMAIAPIIEKGKKTPEYFIAFEMSHLEGKAERERFEREFQKVFSKKGVLNDEERLRYILQTLGSKHVAPALGGKSLPEIFRETLVGPFEERFQARKADHELILAAQTDPKQFQALYNKYRHTIFVYFMRHAQGNVEIAEDLAQDTFYRALRYLENFRLTNASYGTYLLRVAHNVLINYFRKKQFLSLIDETIADKMVSEVCHLSEDTLWQSPNLLATERKVLSMKYQEGFSVHEIAITLGKSENAVKLLLSRARKKLRSSLMG</sequence>
<dbReference type="InterPro" id="IPR036388">
    <property type="entry name" value="WH-like_DNA-bd_sf"/>
</dbReference>
<dbReference type="Pfam" id="PF04542">
    <property type="entry name" value="Sigma70_r2"/>
    <property type="match status" value="1"/>
</dbReference>
<dbReference type="InterPro" id="IPR000014">
    <property type="entry name" value="PAS"/>
</dbReference>
<dbReference type="EMBL" id="LCLH01000033">
    <property type="protein sequence ID" value="KKU13075.1"/>
    <property type="molecule type" value="Genomic_DNA"/>
</dbReference>
<evidence type="ECO:0000313" key="8">
    <source>
        <dbReference type="Proteomes" id="UP000034911"/>
    </source>
</evidence>
<comment type="similarity">
    <text evidence="1">Belongs to the sigma-70 factor family. ECF subfamily.</text>
</comment>
<evidence type="ECO:0000256" key="5">
    <source>
        <dbReference type="ARBA" id="ARBA00023163"/>
    </source>
</evidence>
<dbReference type="InterPro" id="IPR039425">
    <property type="entry name" value="RNA_pol_sigma-70-like"/>
</dbReference>
<gene>
    <name evidence="7" type="ORF">UX20_C0033G0003</name>
</gene>
<dbReference type="GO" id="GO:0016987">
    <property type="term" value="F:sigma factor activity"/>
    <property type="evidence" value="ECO:0007669"/>
    <property type="project" value="UniProtKB-KW"/>
</dbReference>
<dbReference type="InterPro" id="IPR014284">
    <property type="entry name" value="RNA_pol_sigma-70_dom"/>
</dbReference>
<name>A0A0G1QWM4_9BACT</name>
<evidence type="ECO:0000256" key="2">
    <source>
        <dbReference type="ARBA" id="ARBA00023015"/>
    </source>
</evidence>
<dbReference type="Proteomes" id="UP000034911">
    <property type="component" value="Unassembled WGS sequence"/>
</dbReference>
<dbReference type="InterPro" id="IPR013324">
    <property type="entry name" value="RNA_pol_sigma_r3/r4-like"/>
</dbReference>
<dbReference type="Pfam" id="PF08281">
    <property type="entry name" value="Sigma70_r4_2"/>
    <property type="match status" value="1"/>
</dbReference>
<dbReference type="InterPro" id="IPR013325">
    <property type="entry name" value="RNA_pol_sigma_r2"/>
</dbReference>
<dbReference type="PANTHER" id="PTHR43133">
    <property type="entry name" value="RNA POLYMERASE ECF-TYPE SIGMA FACTO"/>
    <property type="match status" value="1"/>
</dbReference>
<protein>
    <submittedName>
        <fullName evidence="7">RNA polymerase sigma factor</fullName>
    </submittedName>
</protein>
<dbReference type="AlphaFoldDB" id="A0A0G1QWM4"/>
<dbReference type="GO" id="GO:0003677">
    <property type="term" value="F:DNA binding"/>
    <property type="evidence" value="ECO:0007669"/>
    <property type="project" value="UniProtKB-KW"/>
</dbReference>
<dbReference type="Pfam" id="PF13426">
    <property type="entry name" value="PAS_9"/>
    <property type="match status" value="1"/>
</dbReference>
<dbReference type="Gene3D" id="1.10.10.10">
    <property type="entry name" value="Winged helix-like DNA-binding domain superfamily/Winged helix DNA-binding domain"/>
    <property type="match status" value="1"/>
</dbReference>
<feature type="domain" description="PAS" evidence="6">
    <location>
        <begin position="3"/>
        <end position="49"/>
    </location>
</feature>
<keyword evidence="2" id="KW-0805">Transcription regulation</keyword>
<dbReference type="CDD" id="cd06171">
    <property type="entry name" value="Sigma70_r4"/>
    <property type="match status" value="1"/>
</dbReference>
<keyword evidence="3" id="KW-0731">Sigma factor</keyword>
<dbReference type="Gene3D" id="3.30.450.20">
    <property type="entry name" value="PAS domain"/>
    <property type="match status" value="1"/>
</dbReference>
<dbReference type="InterPro" id="IPR007627">
    <property type="entry name" value="RNA_pol_sigma70_r2"/>
</dbReference>
<evidence type="ECO:0000256" key="3">
    <source>
        <dbReference type="ARBA" id="ARBA00023082"/>
    </source>
</evidence>
<dbReference type="GO" id="GO:0006352">
    <property type="term" value="P:DNA-templated transcription initiation"/>
    <property type="evidence" value="ECO:0007669"/>
    <property type="project" value="InterPro"/>
</dbReference>
<keyword evidence="4" id="KW-0238">DNA-binding</keyword>
<dbReference type="InterPro" id="IPR035965">
    <property type="entry name" value="PAS-like_dom_sf"/>
</dbReference>
<evidence type="ECO:0000256" key="4">
    <source>
        <dbReference type="ARBA" id="ARBA00023125"/>
    </source>
</evidence>
<evidence type="ECO:0000259" key="6">
    <source>
        <dbReference type="PROSITE" id="PS50112"/>
    </source>
</evidence>
<proteinExistence type="inferred from homology"/>
<organism evidence="7 8">
    <name type="scientific">Candidatus Magasanikbacteria bacterium GW2011_GWC2_45_8</name>
    <dbReference type="NCBI Taxonomy" id="1619050"/>
    <lineage>
        <taxon>Bacteria</taxon>
        <taxon>Candidatus Magasanikiibacteriota</taxon>
    </lineage>
</organism>
<dbReference type="Gene3D" id="1.10.1740.10">
    <property type="match status" value="1"/>
</dbReference>
<dbReference type="SUPFAM" id="SSF88659">
    <property type="entry name" value="Sigma3 and sigma4 domains of RNA polymerase sigma factors"/>
    <property type="match status" value="1"/>
</dbReference>
<evidence type="ECO:0000313" key="7">
    <source>
        <dbReference type="EMBL" id="KKU13075.1"/>
    </source>
</evidence>
<reference evidence="7 8" key="1">
    <citation type="journal article" date="2015" name="Nature">
        <title>rRNA introns, odd ribosomes, and small enigmatic genomes across a large radiation of phyla.</title>
        <authorList>
            <person name="Brown C.T."/>
            <person name="Hug L.A."/>
            <person name="Thomas B.C."/>
            <person name="Sharon I."/>
            <person name="Castelle C.J."/>
            <person name="Singh A."/>
            <person name="Wilkins M.J."/>
            <person name="Williams K.H."/>
            <person name="Banfield J.F."/>
        </authorList>
    </citation>
    <scope>NUCLEOTIDE SEQUENCE [LARGE SCALE GENOMIC DNA]</scope>
</reference>
<dbReference type="PANTHER" id="PTHR43133:SF8">
    <property type="entry name" value="RNA POLYMERASE SIGMA FACTOR HI_1459-RELATED"/>
    <property type="match status" value="1"/>
</dbReference>
<evidence type="ECO:0000256" key="1">
    <source>
        <dbReference type="ARBA" id="ARBA00010641"/>
    </source>
</evidence>
<keyword evidence="5" id="KW-0804">Transcription</keyword>
<dbReference type="SUPFAM" id="SSF55785">
    <property type="entry name" value="PYP-like sensor domain (PAS domain)"/>
    <property type="match status" value="1"/>
</dbReference>
<dbReference type="CDD" id="cd00130">
    <property type="entry name" value="PAS"/>
    <property type="match status" value="1"/>
</dbReference>
<dbReference type="SUPFAM" id="SSF88946">
    <property type="entry name" value="Sigma2 domain of RNA polymerase sigma factors"/>
    <property type="match status" value="1"/>
</dbReference>
<dbReference type="PROSITE" id="PS50112">
    <property type="entry name" value="PAS"/>
    <property type="match status" value="1"/>
</dbReference>
<accession>A0A0G1QWM4</accession>
<dbReference type="NCBIfam" id="TIGR02937">
    <property type="entry name" value="sigma70-ECF"/>
    <property type="match status" value="1"/>
</dbReference>
<comment type="caution">
    <text evidence="7">The sequence shown here is derived from an EMBL/GenBank/DDBJ whole genome shotgun (WGS) entry which is preliminary data.</text>
</comment>